<evidence type="ECO:0000313" key="2">
    <source>
        <dbReference type="Proteomes" id="UP001558652"/>
    </source>
</evidence>
<keyword evidence="2" id="KW-1185">Reference proteome</keyword>
<dbReference type="EMBL" id="JBFDAA010000001">
    <property type="protein sequence ID" value="KAL1140615.1"/>
    <property type="molecule type" value="Genomic_DNA"/>
</dbReference>
<dbReference type="Proteomes" id="UP001558652">
    <property type="component" value="Unassembled WGS sequence"/>
</dbReference>
<comment type="caution">
    <text evidence="1">The sequence shown here is derived from an EMBL/GenBank/DDBJ whole genome shotgun (WGS) entry which is preliminary data.</text>
</comment>
<proteinExistence type="predicted"/>
<dbReference type="AlphaFoldDB" id="A0ABD0YXD5"/>
<organism evidence="1 2">
    <name type="scientific">Ranatra chinensis</name>
    <dbReference type="NCBI Taxonomy" id="642074"/>
    <lineage>
        <taxon>Eukaryota</taxon>
        <taxon>Metazoa</taxon>
        <taxon>Ecdysozoa</taxon>
        <taxon>Arthropoda</taxon>
        <taxon>Hexapoda</taxon>
        <taxon>Insecta</taxon>
        <taxon>Pterygota</taxon>
        <taxon>Neoptera</taxon>
        <taxon>Paraneoptera</taxon>
        <taxon>Hemiptera</taxon>
        <taxon>Heteroptera</taxon>
        <taxon>Panheteroptera</taxon>
        <taxon>Nepomorpha</taxon>
        <taxon>Nepidae</taxon>
        <taxon>Ranatrinae</taxon>
        <taxon>Ranatra</taxon>
    </lineage>
</organism>
<feature type="non-terminal residue" evidence="1">
    <location>
        <position position="1"/>
    </location>
</feature>
<reference evidence="1 2" key="1">
    <citation type="submission" date="2024-07" db="EMBL/GenBank/DDBJ databases">
        <title>Chromosome-level genome assembly of the water stick insect Ranatra chinensis (Heteroptera: Nepidae).</title>
        <authorList>
            <person name="Liu X."/>
        </authorList>
    </citation>
    <scope>NUCLEOTIDE SEQUENCE [LARGE SCALE GENOMIC DNA]</scope>
    <source>
        <strain evidence="1">Cailab_2021Rc</strain>
        <tissue evidence="1">Muscle</tissue>
    </source>
</reference>
<name>A0ABD0YXD5_9HEMI</name>
<gene>
    <name evidence="1" type="ORF">AAG570_000545</name>
</gene>
<evidence type="ECO:0000313" key="1">
    <source>
        <dbReference type="EMBL" id="KAL1140615.1"/>
    </source>
</evidence>
<accession>A0ABD0YXD5</accession>
<protein>
    <submittedName>
        <fullName evidence="1">Uncharacterized protein</fullName>
    </submittedName>
</protein>
<sequence>IILAVAVACALAVDDAERVKKDVFVGGFPFGVHAVGVDDGKYYPGKYEAKAAVVPSAAVPYAGYPYAGYPYTYGAYPYSYGAYPYNYGAYPYYGYNYPLAAKQVACTMAEDAERTKKEVVVGGVHGLNFGYDDGKYYPGKYEKLPIAAYSGAYPYNYNYGAYPYSYGAYPYNYGAYPYSYGAHPYAYGAYPYGHHYSGYPHNYNYGLSHLGARHIVY</sequence>